<proteinExistence type="inferred from homology"/>
<dbReference type="AlphaFoldDB" id="A0ABD2MXE0"/>
<evidence type="ECO:0000259" key="3">
    <source>
        <dbReference type="Pfam" id="PF03959"/>
    </source>
</evidence>
<dbReference type="InterPro" id="IPR005645">
    <property type="entry name" value="FSH-like_dom"/>
</dbReference>
<evidence type="ECO:0000256" key="2">
    <source>
        <dbReference type="ARBA" id="ARBA00022801"/>
    </source>
</evidence>
<dbReference type="Proteomes" id="UP001516400">
    <property type="component" value="Unassembled WGS sequence"/>
</dbReference>
<comment type="caution">
    <text evidence="4">The sequence shown here is derived from an EMBL/GenBank/DDBJ whole genome shotgun (WGS) entry which is preliminary data.</text>
</comment>
<dbReference type="InterPro" id="IPR029058">
    <property type="entry name" value="AB_hydrolase_fold"/>
</dbReference>
<protein>
    <recommendedName>
        <fullName evidence="3">Serine hydrolase domain-containing protein</fullName>
    </recommendedName>
</protein>
<sequence>MENTEANGGKLKILAIHGYRQNAEKFVEQTEPLRRLVNKWADFVYIRAPHKVFLVDNPDNLNLGEKSDEEQYGWFFNRDNRTNRGIRNGGPAIGYEETIRIIEEVFQKAGPFDGVLGFSQGACLTGLLCDLQHRGLLEAKFNFAIIISGFKSKALPHLKYYSEIINLPSMHVIGDNDRIIPRDMSDALSECFEDALIVRHTGGHIVPVSSDQKEHYENFVKTQYSFKNV</sequence>
<evidence type="ECO:0000313" key="5">
    <source>
        <dbReference type="Proteomes" id="UP001516400"/>
    </source>
</evidence>
<evidence type="ECO:0000256" key="1">
    <source>
        <dbReference type="ARBA" id="ARBA00005863"/>
    </source>
</evidence>
<name>A0ABD2MXE0_9CUCU</name>
<evidence type="ECO:0000313" key="4">
    <source>
        <dbReference type="EMBL" id="KAL3271155.1"/>
    </source>
</evidence>
<accession>A0ABD2MXE0</accession>
<keyword evidence="5" id="KW-1185">Reference proteome</keyword>
<organism evidence="4 5">
    <name type="scientific">Cryptolaemus montrouzieri</name>
    <dbReference type="NCBI Taxonomy" id="559131"/>
    <lineage>
        <taxon>Eukaryota</taxon>
        <taxon>Metazoa</taxon>
        <taxon>Ecdysozoa</taxon>
        <taxon>Arthropoda</taxon>
        <taxon>Hexapoda</taxon>
        <taxon>Insecta</taxon>
        <taxon>Pterygota</taxon>
        <taxon>Neoptera</taxon>
        <taxon>Endopterygota</taxon>
        <taxon>Coleoptera</taxon>
        <taxon>Polyphaga</taxon>
        <taxon>Cucujiformia</taxon>
        <taxon>Coccinelloidea</taxon>
        <taxon>Coccinellidae</taxon>
        <taxon>Scymninae</taxon>
        <taxon>Scymnini</taxon>
        <taxon>Cryptolaemus</taxon>
    </lineage>
</organism>
<comment type="similarity">
    <text evidence="1">Belongs to the LovG family.</text>
</comment>
<dbReference type="Gene3D" id="3.40.50.1820">
    <property type="entry name" value="alpha/beta hydrolase"/>
    <property type="match status" value="1"/>
</dbReference>
<dbReference type="PANTHER" id="PTHR48070">
    <property type="entry name" value="ESTERASE OVCA2"/>
    <property type="match status" value="1"/>
</dbReference>
<dbReference type="FunFam" id="3.40.50.1820:FF:000073">
    <property type="entry name" value="esterase OVCA2 isoform X6"/>
    <property type="match status" value="1"/>
</dbReference>
<gene>
    <name evidence="4" type="ORF">HHI36_021653</name>
</gene>
<dbReference type="EMBL" id="JABFTP020000042">
    <property type="protein sequence ID" value="KAL3271155.1"/>
    <property type="molecule type" value="Genomic_DNA"/>
</dbReference>
<dbReference type="SUPFAM" id="SSF53474">
    <property type="entry name" value="alpha/beta-Hydrolases"/>
    <property type="match status" value="1"/>
</dbReference>
<dbReference type="PANTHER" id="PTHR48070:SF6">
    <property type="entry name" value="ESTERASE OVCA2"/>
    <property type="match status" value="1"/>
</dbReference>
<keyword evidence="2" id="KW-0378">Hydrolase</keyword>
<feature type="domain" description="Serine hydrolase" evidence="3">
    <location>
        <begin position="10"/>
        <end position="215"/>
    </location>
</feature>
<dbReference type="Pfam" id="PF03959">
    <property type="entry name" value="FSH1"/>
    <property type="match status" value="1"/>
</dbReference>
<dbReference type="InterPro" id="IPR050593">
    <property type="entry name" value="LovG"/>
</dbReference>
<reference evidence="4 5" key="1">
    <citation type="journal article" date="2021" name="BMC Biol.">
        <title>Horizontally acquired antibacterial genes associated with adaptive radiation of ladybird beetles.</title>
        <authorList>
            <person name="Li H.S."/>
            <person name="Tang X.F."/>
            <person name="Huang Y.H."/>
            <person name="Xu Z.Y."/>
            <person name="Chen M.L."/>
            <person name="Du X.Y."/>
            <person name="Qiu B.Y."/>
            <person name="Chen P.T."/>
            <person name="Zhang W."/>
            <person name="Slipinski A."/>
            <person name="Escalona H.E."/>
            <person name="Waterhouse R.M."/>
            <person name="Zwick A."/>
            <person name="Pang H."/>
        </authorList>
    </citation>
    <scope>NUCLEOTIDE SEQUENCE [LARGE SCALE GENOMIC DNA]</scope>
    <source>
        <strain evidence="4">SYSU2018</strain>
    </source>
</reference>
<dbReference type="GO" id="GO:0016787">
    <property type="term" value="F:hydrolase activity"/>
    <property type="evidence" value="ECO:0007669"/>
    <property type="project" value="UniProtKB-KW"/>
</dbReference>